<feature type="compositionally biased region" description="Low complexity" evidence="2">
    <location>
        <begin position="21"/>
        <end position="33"/>
    </location>
</feature>
<dbReference type="Gene3D" id="3.30.160.20">
    <property type="match status" value="1"/>
</dbReference>
<feature type="region of interest" description="Disordered" evidence="2">
    <location>
        <begin position="103"/>
        <end position="130"/>
    </location>
</feature>
<keyword evidence="6" id="KW-1185">Reference proteome</keyword>
<evidence type="ECO:0000259" key="4">
    <source>
        <dbReference type="PROSITE" id="PS50141"/>
    </source>
</evidence>
<keyword evidence="1" id="KW-0694">RNA-binding</keyword>
<organism evidence="5 6">
    <name type="scientific">Oikopleura dioica</name>
    <name type="common">Tunicate</name>
    <dbReference type="NCBI Taxonomy" id="34765"/>
    <lineage>
        <taxon>Eukaryota</taxon>
        <taxon>Metazoa</taxon>
        <taxon>Chordata</taxon>
        <taxon>Tunicata</taxon>
        <taxon>Appendicularia</taxon>
        <taxon>Copelata</taxon>
        <taxon>Oikopleuridae</taxon>
        <taxon>Oikopleura</taxon>
    </lineage>
</organism>
<evidence type="ECO:0000256" key="1">
    <source>
        <dbReference type="PROSITE-ProRule" id="PRU00266"/>
    </source>
</evidence>
<sequence length="770" mass="87713">MIRGRGRGRGRIPVERDEPSSDSALGYSSSGASRGIGRGRGGNRAFGESVSDIILRRRNETNQVNSGQSGQIRNTGVRSIRGRGRGFPTNNLGIDYAHSLPDATRNRGKSFDSENIRPAAQQYDDPEEPKSIELSQIRQYHHRQPQSGDQGIKPSAEKAWPDMWHGDSTGKEGQPQIGVSPFSESGRFVITGESKIVTHKKKKRYQFGGVTRVADVSAQDSHQTIARSLQVQAPPKPIPHYIFTDFVENSRNTNQLLNEFCQFQRKSLKFLDVAAKESYKNYSIMASVDGFDYAPAEAWKKKIAKEAASRNALKRLLIEYYGDMGDLPKVEQLKNMKEGDEKISRDQDHPTRYRPMPRIGMNELGLGLITLYPEPHEGGHGDTESNLIIGSIWEKMAELRIDRDGFKDDIVAVVLRWSGVFAARDPLVVSIATGSRMKEATDFKEEHRDLAGKWGRVLQDTSPWSLARRGLKRYLLHEASKFYTLQYENKFDEYFSIFEIPANNSSSQVLALKEGIELVYFATSVPEMRDENTRLDQRPASFINRSGDKLLRSLVLGLQGSLAARLMEPIYPSRILIGERPGSTRSADDAYYLDMYIKEHLPDEMAAESHELPGVYHVFRPSIYPVQLNEKFPKPNPKARALNWVHLVPLHQENKKTSREFIDQASGYTIFRRIGEERDRRGTSRLSKFALWKLYLESINIRRMKIQDQDNSQRISKYHAKDHRLTKELITDAWIEMGFGEWPCDPAVYELDVEQPRPGRDILLCDVYFR</sequence>
<feature type="compositionally biased region" description="Basic residues" evidence="2">
    <location>
        <begin position="1"/>
        <end position="10"/>
    </location>
</feature>
<proteinExistence type="predicted"/>
<name>A0ABN7TF31_OIKDI</name>
<gene>
    <name evidence="5" type="ORF">OKIOD_LOCUS17004</name>
</gene>
<dbReference type="InterPro" id="IPR014720">
    <property type="entry name" value="dsRBD_dom"/>
</dbReference>
<feature type="region of interest" description="Disordered" evidence="2">
    <location>
        <begin position="141"/>
        <end position="160"/>
    </location>
</feature>
<dbReference type="PROSITE" id="PS50137">
    <property type="entry name" value="DS_RBD"/>
    <property type="match status" value="1"/>
</dbReference>
<feature type="domain" description="DRBM" evidence="3">
    <location>
        <begin position="252"/>
        <end position="318"/>
    </location>
</feature>
<feature type="domain" description="A to I editase" evidence="4">
    <location>
        <begin position="430"/>
        <end position="526"/>
    </location>
</feature>
<dbReference type="CDD" id="cd19875">
    <property type="entry name" value="DSRM_EIF2AK2-like"/>
    <property type="match status" value="1"/>
</dbReference>
<dbReference type="PANTHER" id="PTHR10910:SF62">
    <property type="entry name" value="AT07585P-RELATED"/>
    <property type="match status" value="1"/>
</dbReference>
<feature type="region of interest" description="Disordered" evidence="2">
    <location>
        <begin position="1"/>
        <end position="86"/>
    </location>
</feature>
<accession>A0ABN7TF31</accession>
<evidence type="ECO:0000313" key="6">
    <source>
        <dbReference type="Proteomes" id="UP001158576"/>
    </source>
</evidence>
<dbReference type="PANTHER" id="PTHR10910">
    <property type="entry name" value="EUKARYOTE SPECIFIC DSRNA BINDING PROTEIN"/>
    <property type="match status" value="1"/>
</dbReference>
<dbReference type="Pfam" id="PF02137">
    <property type="entry name" value="A_deamin"/>
    <property type="match status" value="1"/>
</dbReference>
<feature type="domain" description="A to I editase" evidence="4">
    <location>
        <begin position="548"/>
        <end position="746"/>
    </location>
</feature>
<protein>
    <submittedName>
        <fullName evidence="5">Oidioi.mRNA.OKI2018_I69.chr2.g8239.t1.cds</fullName>
    </submittedName>
</protein>
<dbReference type="SUPFAM" id="SSF54768">
    <property type="entry name" value="dsRNA-binding domain-like"/>
    <property type="match status" value="1"/>
</dbReference>
<dbReference type="SMART" id="SM00552">
    <property type="entry name" value="ADEAMc"/>
    <property type="match status" value="1"/>
</dbReference>
<feature type="compositionally biased region" description="Polar residues" evidence="2">
    <location>
        <begin position="61"/>
        <end position="77"/>
    </location>
</feature>
<dbReference type="EMBL" id="OU015567">
    <property type="protein sequence ID" value="CAG5114172.1"/>
    <property type="molecule type" value="Genomic_DNA"/>
</dbReference>
<dbReference type="PROSITE" id="PS50141">
    <property type="entry name" value="A_DEAMIN_EDITASE"/>
    <property type="match status" value="2"/>
</dbReference>
<dbReference type="Proteomes" id="UP001158576">
    <property type="component" value="Chromosome 2"/>
</dbReference>
<feature type="compositionally biased region" description="Gly residues" evidence="2">
    <location>
        <begin position="34"/>
        <end position="44"/>
    </location>
</feature>
<dbReference type="InterPro" id="IPR002466">
    <property type="entry name" value="A_deamin"/>
</dbReference>
<evidence type="ECO:0000256" key="2">
    <source>
        <dbReference type="SAM" id="MobiDB-lite"/>
    </source>
</evidence>
<reference evidence="5 6" key="1">
    <citation type="submission" date="2021-04" db="EMBL/GenBank/DDBJ databases">
        <authorList>
            <person name="Bliznina A."/>
        </authorList>
    </citation>
    <scope>NUCLEOTIDE SEQUENCE [LARGE SCALE GENOMIC DNA]</scope>
</reference>
<evidence type="ECO:0000313" key="5">
    <source>
        <dbReference type="EMBL" id="CAG5114172.1"/>
    </source>
</evidence>
<evidence type="ECO:0000259" key="3">
    <source>
        <dbReference type="PROSITE" id="PS50137"/>
    </source>
</evidence>